<dbReference type="InterPro" id="IPR051096">
    <property type="entry name" value="BhsA/McbA_stress_biofilm_assoc"/>
</dbReference>
<feature type="domain" description="YdgH/BhsA/McbA-like" evidence="6">
    <location>
        <begin position="35"/>
        <end position="84"/>
    </location>
</feature>
<dbReference type="Proteomes" id="UP000017700">
    <property type="component" value="Chromosome"/>
</dbReference>
<accession>A0A2I5TF45</accession>
<dbReference type="PANTHER" id="PTHR34156:SF1">
    <property type="entry name" value="PERIPLASMIC PROTEIN"/>
    <property type="match status" value="1"/>
</dbReference>
<comment type="similarity">
    <text evidence="4">Belongs to the BhsA/McbA family.</text>
</comment>
<feature type="chain" id="PRO_5033760908" evidence="5">
    <location>
        <begin position="23"/>
        <end position="85"/>
    </location>
</feature>
<dbReference type="InterPro" id="IPR036275">
    <property type="entry name" value="YdgH-like_sf"/>
</dbReference>
<dbReference type="Proteomes" id="UP000233778">
    <property type="component" value="Chromosome"/>
</dbReference>
<reference evidence="7 10" key="3">
    <citation type="submission" date="2017-11" db="EMBL/GenBank/DDBJ databases">
        <title>Complete genome sequence of Serratia sp. ATCC 39006 LacA.</title>
        <authorList>
            <person name="Hampton H.G."/>
            <person name="Jackson S.A."/>
            <person name="Jauregui R."/>
            <person name="Poulter G.T.M."/>
            <person name="Salmond G.P.C."/>
            <person name="Fineran P.C."/>
        </authorList>
    </citation>
    <scope>NUCLEOTIDE SEQUENCE [LARGE SCALE GENOMIC DNA]</scope>
    <source>
        <strain evidence="7 10">ATCC 39006</strain>
    </source>
</reference>
<dbReference type="EMBL" id="CP025084">
    <property type="protein sequence ID" value="AUH03191.1"/>
    <property type="molecule type" value="Genomic_DNA"/>
</dbReference>
<dbReference type="RefSeq" id="WP_021013674.1">
    <property type="nucleotide sequence ID" value="NZ_CP025084.1"/>
</dbReference>
<comment type="subcellular location">
    <subcellularLocation>
        <location evidence="1">Periplasm</location>
    </subcellularLocation>
</comment>
<evidence type="ECO:0000313" key="9">
    <source>
        <dbReference type="Proteomes" id="UP000017700"/>
    </source>
</evidence>
<dbReference type="NCBIfam" id="NF047859">
    <property type="entry name" value="StressCuResBhsA"/>
    <property type="match status" value="1"/>
</dbReference>
<keyword evidence="2 5" id="KW-0732">Signal</keyword>
<dbReference type="GO" id="GO:0042597">
    <property type="term" value="C:periplasmic space"/>
    <property type="evidence" value="ECO:0007669"/>
    <property type="project" value="UniProtKB-SubCell"/>
</dbReference>
<organism evidence="8 9">
    <name type="scientific">Serratia sp. (strain ATCC 39006)</name>
    <name type="common">Prodigiosinella confusarubida</name>
    <dbReference type="NCBI Taxonomy" id="104623"/>
    <lineage>
        <taxon>Bacteria</taxon>
        <taxon>Pseudomonadati</taxon>
        <taxon>Pseudomonadota</taxon>
        <taxon>Gammaproteobacteria</taxon>
        <taxon>Enterobacterales</taxon>
        <taxon>Pectobacteriaceae</taxon>
        <taxon>Prodigiosinella</taxon>
    </lineage>
</organism>
<dbReference type="SUPFAM" id="SSF159871">
    <property type="entry name" value="YdgH-like"/>
    <property type="match status" value="1"/>
</dbReference>
<name>A0A2I5TF45_SERS3</name>
<proteinExistence type="inferred from homology"/>
<dbReference type="Pfam" id="PF07338">
    <property type="entry name" value="YdgH_BhsA-like"/>
    <property type="match status" value="1"/>
</dbReference>
<evidence type="ECO:0000256" key="2">
    <source>
        <dbReference type="ARBA" id="ARBA00022729"/>
    </source>
</evidence>
<gene>
    <name evidence="7" type="ORF">CWC46_03005</name>
    <name evidence="8" type="ORF">Ser39006_003005</name>
</gene>
<dbReference type="InterPro" id="IPR025543">
    <property type="entry name" value="Dodecin-like"/>
</dbReference>
<keyword evidence="9" id="KW-1185">Reference proteome</keyword>
<dbReference type="InterPro" id="IPR010854">
    <property type="entry name" value="YdgH/BhsA/McbA-like_dom"/>
</dbReference>
<reference evidence="8" key="2">
    <citation type="submission" date="2013-09" db="EMBL/GenBank/DDBJ databases">
        <authorList>
            <person name="Wang G."/>
            <person name="Yang Y."/>
            <person name="Su Y."/>
        </authorList>
    </citation>
    <scope>NUCLEOTIDE SEQUENCE</scope>
    <source>
        <strain evidence="8">ATCC 39006</strain>
    </source>
</reference>
<sequence length="85" mass="8895">MKNLKTIAIAAVLSTVSFGSFAAEYVNAQQAQQFHKIGVVTASARDLGSLQAKLAAKADQQGAKAYYITSAVGNDTLRGTAIIYS</sequence>
<evidence type="ECO:0000313" key="10">
    <source>
        <dbReference type="Proteomes" id="UP000233778"/>
    </source>
</evidence>
<reference evidence="8 9" key="1">
    <citation type="journal article" date="2013" name="Genome Announc.">
        <title>Draft genome sequence of Serratia sp. strain ATCC 39006, a model bacterium for analysis of the biosynthesis and regulation of prodigiosin, a carbapenem, and gas vesicles.</title>
        <authorList>
            <person name="Fineran P.C."/>
            <person name="Iglesias Cans M.C."/>
            <person name="Ramsay J.P."/>
            <person name="Wilf N.M."/>
            <person name="Cossyleon D."/>
            <person name="McNeil M.B."/>
            <person name="Williamson N.R."/>
            <person name="Monson R.E."/>
            <person name="Becher S.A."/>
            <person name="Stanton J.A."/>
            <person name="Brugger K."/>
            <person name="Brown S.D."/>
            <person name="Salmond G.P."/>
        </authorList>
    </citation>
    <scope>NUCLEOTIDE SEQUENCE [LARGE SCALE GENOMIC DNA]</scope>
    <source>
        <strain evidence="8">ATCC 39006</strain>
        <strain evidence="9">ATCC 39006 / SC 11482</strain>
    </source>
</reference>
<feature type="signal peptide" evidence="5">
    <location>
        <begin position="1"/>
        <end position="22"/>
    </location>
</feature>
<dbReference type="OrthoDB" id="6428780at2"/>
<reference evidence="8" key="4">
    <citation type="submission" date="2017-11" db="EMBL/GenBank/DDBJ databases">
        <title>Complete genome sequence of Serratia sp. ATCC 39006.</title>
        <authorList>
            <person name="Hampton H.G."/>
            <person name="Jackson S.A."/>
            <person name="Jauregui R."/>
            <person name="Poulter G.T.M."/>
            <person name="Salmond G.P.C."/>
            <person name="Fineran P.C."/>
        </authorList>
    </citation>
    <scope>NUCLEOTIDE SEQUENCE</scope>
    <source>
        <strain evidence="8">ATCC 39006</strain>
    </source>
</reference>
<evidence type="ECO:0000256" key="5">
    <source>
        <dbReference type="SAM" id="SignalP"/>
    </source>
</evidence>
<evidence type="ECO:0000256" key="4">
    <source>
        <dbReference type="ARBA" id="ARBA00038138"/>
    </source>
</evidence>
<evidence type="ECO:0000256" key="3">
    <source>
        <dbReference type="ARBA" id="ARBA00022764"/>
    </source>
</evidence>
<dbReference type="Gene3D" id="3.30.1660.10">
    <property type="entry name" value="Flavin-binding protein dodecin"/>
    <property type="match status" value="1"/>
</dbReference>
<dbReference type="KEGG" id="sera:Ser39006_003005"/>
<evidence type="ECO:0000313" key="8">
    <source>
        <dbReference type="EMBL" id="AUH03191.1"/>
    </source>
</evidence>
<evidence type="ECO:0000256" key="1">
    <source>
        <dbReference type="ARBA" id="ARBA00004418"/>
    </source>
</evidence>
<evidence type="ECO:0000313" key="7">
    <source>
        <dbReference type="EMBL" id="AUG98876.1"/>
    </source>
</evidence>
<evidence type="ECO:0000259" key="6">
    <source>
        <dbReference type="Pfam" id="PF07338"/>
    </source>
</evidence>
<keyword evidence="3" id="KW-0574">Periplasm</keyword>
<dbReference type="AlphaFoldDB" id="A0A2I5TF45"/>
<dbReference type="EMBL" id="CP025085">
    <property type="protein sequence ID" value="AUG98876.1"/>
    <property type="molecule type" value="Genomic_DNA"/>
</dbReference>
<dbReference type="PANTHER" id="PTHR34156">
    <property type="entry name" value="OUTER MEMBRANE PROTEIN-RELATED-RELATED"/>
    <property type="match status" value="1"/>
</dbReference>
<dbReference type="KEGG" id="serq:CWC46_03005"/>
<protein>
    <submittedName>
        <fullName evidence="8">DUF1471 domain-containing protein</fullName>
    </submittedName>
</protein>